<gene>
    <name evidence="7" type="ORF">MXD59_18835</name>
</gene>
<dbReference type="InterPro" id="IPR043135">
    <property type="entry name" value="Fur_C"/>
</dbReference>
<dbReference type="Gene3D" id="3.30.1490.190">
    <property type="match status" value="1"/>
</dbReference>
<dbReference type="InterPro" id="IPR036388">
    <property type="entry name" value="WH-like_DNA-bd_sf"/>
</dbReference>
<evidence type="ECO:0000313" key="7">
    <source>
        <dbReference type="EMBL" id="MCK9877806.1"/>
    </source>
</evidence>
<name>A0ABT0K267_9ACTN</name>
<evidence type="ECO:0000313" key="8">
    <source>
        <dbReference type="Proteomes" id="UP001201873"/>
    </source>
</evidence>
<evidence type="ECO:0000256" key="4">
    <source>
        <dbReference type="ARBA" id="ARBA00023015"/>
    </source>
</evidence>
<accession>A0ABT0K267</accession>
<keyword evidence="3" id="KW-0862">Zinc</keyword>
<comment type="caution">
    <text evidence="7">The sequence shown here is derived from an EMBL/GenBank/DDBJ whole genome shotgun (WGS) entry which is preliminary data.</text>
</comment>
<dbReference type="CDD" id="cd07153">
    <property type="entry name" value="Fur_like"/>
    <property type="match status" value="1"/>
</dbReference>
<comment type="similarity">
    <text evidence="1">Belongs to the Fur family.</text>
</comment>
<dbReference type="PANTHER" id="PTHR33202">
    <property type="entry name" value="ZINC UPTAKE REGULATION PROTEIN"/>
    <property type="match status" value="1"/>
</dbReference>
<keyword evidence="6" id="KW-0804">Transcription</keyword>
<evidence type="ECO:0000256" key="5">
    <source>
        <dbReference type="ARBA" id="ARBA00023125"/>
    </source>
</evidence>
<evidence type="ECO:0000256" key="3">
    <source>
        <dbReference type="ARBA" id="ARBA00022833"/>
    </source>
</evidence>
<dbReference type="PANTHER" id="PTHR33202:SF7">
    <property type="entry name" value="FERRIC UPTAKE REGULATION PROTEIN"/>
    <property type="match status" value="1"/>
</dbReference>
<dbReference type="InterPro" id="IPR002481">
    <property type="entry name" value="FUR"/>
</dbReference>
<dbReference type="Gene3D" id="1.10.10.10">
    <property type="entry name" value="Winged helix-like DNA-binding domain superfamily/Winged helix DNA-binding domain"/>
    <property type="match status" value="1"/>
</dbReference>
<sequence>MTDQTDLRLTPQRMAVLEVLRAAHDHPTAAEVYERVRRTSPRIGSATVYRTLALLVSTGQALELSLGGGAAARYDANTCRHDHAVCEGCGRAVDLDHPVPDGMMAEIARRSGFAITGYDLQFRGICPDCQAQGAGSVRVGGPASPQ</sequence>
<proteinExistence type="inferred from homology"/>
<keyword evidence="5" id="KW-0238">DNA-binding</keyword>
<dbReference type="InterPro" id="IPR036390">
    <property type="entry name" value="WH_DNA-bd_sf"/>
</dbReference>
<protein>
    <submittedName>
        <fullName evidence="7">Transcriptional repressor</fullName>
    </submittedName>
</protein>
<evidence type="ECO:0000256" key="6">
    <source>
        <dbReference type="ARBA" id="ARBA00023163"/>
    </source>
</evidence>
<keyword evidence="8" id="KW-1185">Reference proteome</keyword>
<dbReference type="Pfam" id="PF01475">
    <property type="entry name" value="FUR"/>
    <property type="match status" value="1"/>
</dbReference>
<evidence type="ECO:0000256" key="1">
    <source>
        <dbReference type="ARBA" id="ARBA00007957"/>
    </source>
</evidence>
<keyword evidence="4" id="KW-0805">Transcription regulation</keyword>
<dbReference type="SUPFAM" id="SSF46785">
    <property type="entry name" value="Winged helix' DNA-binding domain"/>
    <property type="match status" value="1"/>
</dbReference>
<keyword evidence="2" id="KW-0678">Repressor</keyword>
<evidence type="ECO:0000256" key="2">
    <source>
        <dbReference type="ARBA" id="ARBA00022491"/>
    </source>
</evidence>
<dbReference type="RefSeq" id="WP_248825983.1">
    <property type="nucleotide sequence ID" value="NZ_JALKFT010000021.1"/>
</dbReference>
<reference evidence="7 8" key="1">
    <citation type="submission" date="2022-04" db="EMBL/GenBank/DDBJ databases">
        <title>Genome diversity in the genus Frankia.</title>
        <authorList>
            <person name="Carlos-Shanley C."/>
            <person name="Hahn D."/>
        </authorList>
    </citation>
    <scope>NUCLEOTIDE SEQUENCE [LARGE SCALE GENOMIC DNA]</scope>
    <source>
        <strain evidence="7 8">Ag45/Mut15</strain>
    </source>
</reference>
<dbReference type="EMBL" id="JALKFT010000021">
    <property type="protein sequence ID" value="MCK9877806.1"/>
    <property type="molecule type" value="Genomic_DNA"/>
</dbReference>
<organism evidence="7 8">
    <name type="scientific">Frankia umida</name>
    <dbReference type="NCBI Taxonomy" id="573489"/>
    <lineage>
        <taxon>Bacteria</taxon>
        <taxon>Bacillati</taxon>
        <taxon>Actinomycetota</taxon>
        <taxon>Actinomycetes</taxon>
        <taxon>Frankiales</taxon>
        <taxon>Frankiaceae</taxon>
        <taxon>Frankia</taxon>
    </lineage>
</organism>
<dbReference type="Proteomes" id="UP001201873">
    <property type="component" value="Unassembled WGS sequence"/>
</dbReference>